<keyword evidence="3" id="KW-1185">Reference proteome</keyword>
<protein>
    <submittedName>
        <fullName evidence="2">Uncharacterized protein</fullName>
    </submittedName>
</protein>
<feature type="region of interest" description="Disordered" evidence="1">
    <location>
        <begin position="62"/>
        <end position="81"/>
    </location>
</feature>
<name>A0AAD5GT96_AMBAR</name>
<gene>
    <name evidence="2" type="ORF">M8C21_012566</name>
</gene>
<organism evidence="2 3">
    <name type="scientific">Ambrosia artemisiifolia</name>
    <name type="common">Common ragweed</name>
    <dbReference type="NCBI Taxonomy" id="4212"/>
    <lineage>
        <taxon>Eukaryota</taxon>
        <taxon>Viridiplantae</taxon>
        <taxon>Streptophyta</taxon>
        <taxon>Embryophyta</taxon>
        <taxon>Tracheophyta</taxon>
        <taxon>Spermatophyta</taxon>
        <taxon>Magnoliopsida</taxon>
        <taxon>eudicotyledons</taxon>
        <taxon>Gunneridae</taxon>
        <taxon>Pentapetalae</taxon>
        <taxon>asterids</taxon>
        <taxon>campanulids</taxon>
        <taxon>Asterales</taxon>
        <taxon>Asteraceae</taxon>
        <taxon>Asteroideae</taxon>
        <taxon>Heliantheae alliance</taxon>
        <taxon>Heliantheae</taxon>
        <taxon>Ambrosia</taxon>
    </lineage>
</organism>
<evidence type="ECO:0000256" key="1">
    <source>
        <dbReference type="SAM" id="MobiDB-lite"/>
    </source>
</evidence>
<evidence type="ECO:0000313" key="2">
    <source>
        <dbReference type="EMBL" id="KAI7752469.1"/>
    </source>
</evidence>
<reference evidence="2" key="1">
    <citation type="submission" date="2022-06" db="EMBL/GenBank/DDBJ databases">
        <title>Uncovering the hologenomic basis of an extraordinary plant invasion.</title>
        <authorList>
            <person name="Bieker V.C."/>
            <person name="Martin M.D."/>
            <person name="Gilbert T."/>
            <person name="Hodgins K."/>
            <person name="Battlay P."/>
            <person name="Petersen B."/>
            <person name="Wilson J."/>
        </authorList>
    </citation>
    <scope>NUCLEOTIDE SEQUENCE</scope>
    <source>
        <strain evidence="2">AA19_3_7</strain>
        <tissue evidence="2">Leaf</tissue>
    </source>
</reference>
<dbReference type="Proteomes" id="UP001206925">
    <property type="component" value="Unassembled WGS sequence"/>
</dbReference>
<accession>A0AAD5GT96</accession>
<evidence type="ECO:0000313" key="3">
    <source>
        <dbReference type="Proteomes" id="UP001206925"/>
    </source>
</evidence>
<dbReference type="EMBL" id="JAMZMK010005669">
    <property type="protein sequence ID" value="KAI7752469.1"/>
    <property type="molecule type" value="Genomic_DNA"/>
</dbReference>
<sequence>MITGAADMMCDQLNFDRLNLAAVSPESESVSHSVSENLAVCCSANFKTNTAVESTVRRFSPTSIRSGSHTDIGGRSLNEFK</sequence>
<proteinExistence type="predicted"/>
<dbReference type="AlphaFoldDB" id="A0AAD5GT96"/>
<comment type="caution">
    <text evidence="2">The sequence shown here is derived from an EMBL/GenBank/DDBJ whole genome shotgun (WGS) entry which is preliminary data.</text>
</comment>